<keyword evidence="2" id="KW-1185">Reference proteome</keyword>
<protein>
    <submittedName>
        <fullName evidence="1">Uncharacterized protein</fullName>
    </submittedName>
</protein>
<reference evidence="1 2" key="1">
    <citation type="submission" date="2020-11" db="EMBL/GenBank/DDBJ databases">
        <title>Enhanced detection system for hospital associated transmission using whole genome sequencing surveillance.</title>
        <authorList>
            <person name="Harrison L.H."/>
            <person name="Van Tyne D."/>
            <person name="Marsh J.W."/>
            <person name="Griffith M.P."/>
            <person name="Snyder D.J."/>
            <person name="Cooper V.S."/>
            <person name="Mustapha M."/>
        </authorList>
    </citation>
    <scope>NUCLEOTIDE SEQUENCE [LARGE SCALE GENOMIC DNA]</scope>
    <source>
        <strain evidence="1 2">BC00020</strain>
    </source>
</reference>
<dbReference type="RefSeq" id="WP_155625240.1">
    <property type="nucleotide sequence ID" value="NZ_CADEQL010000011.1"/>
</dbReference>
<dbReference type="EMBL" id="JADVKH010000002">
    <property type="protein sequence ID" value="MBJ9685705.1"/>
    <property type="molecule type" value="Genomic_DNA"/>
</dbReference>
<dbReference type="Proteomes" id="UP000808215">
    <property type="component" value="Unassembled WGS sequence"/>
</dbReference>
<proteinExistence type="predicted"/>
<sequence>MSAPQPDECPQRHIDNNMVADKRDSKLKLYAACLEKSVTIKRNWDAK</sequence>
<accession>A0ABS1ANK0</accession>
<comment type="caution">
    <text evidence="1">The sequence shown here is derived from an EMBL/GenBank/DDBJ whole genome shotgun (WGS) entry which is preliminary data.</text>
</comment>
<evidence type="ECO:0000313" key="2">
    <source>
        <dbReference type="Proteomes" id="UP000808215"/>
    </source>
</evidence>
<evidence type="ECO:0000313" key="1">
    <source>
        <dbReference type="EMBL" id="MBJ9685705.1"/>
    </source>
</evidence>
<organism evidence="1 2">
    <name type="scientific">Burkholderia vietnamiensis</name>
    <dbReference type="NCBI Taxonomy" id="60552"/>
    <lineage>
        <taxon>Bacteria</taxon>
        <taxon>Pseudomonadati</taxon>
        <taxon>Pseudomonadota</taxon>
        <taxon>Betaproteobacteria</taxon>
        <taxon>Burkholderiales</taxon>
        <taxon>Burkholderiaceae</taxon>
        <taxon>Burkholderia</taxon>
        <taxon>Burkholderia cepacia complex</taxon>
    </lineage>
</organism>
<gene>
    <name evidence="1" type="ORF">I5589_01295</name>
</gene>
<name>A0ABS1ANK0_BURVI</name>